<dbReference type="EMBL" id="PVXN01000025">
    <property type="protein sequence ID" value="PRR73717.1"/>
    <property type="molecule type" value="Genomic_DNA"/>
</dbReference>
<gene>
    <name evidence="2" type="ORF">CPAL_11850</name>
</gene>
<dbReference type="OrthoDB" id="1957622at2"/>
<feature type="signal peptide" evidence="1">
    <location>
        <begin position="1"/>
        <end position="24"/>
    </location>
</feature>
<protein>
    <submittedName>
        <fullName evidence="2">Uncharacterized protein</fullName>
    </submittedName>
</protein>
<keyword evidence="3" id="KW-1185">Reference proteome</keyword>
<evidence type="ECO:0000313" key="3">
    <source>
        <dbReference type="Proteomes" id="UP000239614"/>
    </source>
</evidence>
<keyword evidence="1" id="KW-0732">Signal</keyword>
<dbReference type="RefSeq" id="WP_106024261.1">
    <property type="nucleotide sequence ID" value="NZ_PVXN01000025.1"/>
</dbReference>
<proteinExistence type="predicted"/>
<comment type="caution">
    <text evidence="2">The sequence shown here is derived from an EMBL/GenBank/DDBJ whole genome shotgun (WGS) entry which is preliminary data.</text>
</comment>
<feature type="chain" id="PRO_5015524437" evidence="1">
    <location>
        <begin position="25"/>
        <end position="162"/>
    </location>
</feature>
<evidence type="ECO:0000313" key="2">
    <source>
        <dbReference type="EMBL" id="PRR73717.1"/>
    </source>
</evidence>
<evidence type="ECO:0000256" key="1">
    <source>
        <dbReference type="SAM" id="SignalP"/>
    </source>
</evidence>
<name>A0A2T0ATJ8_9CLOT</name>
<sequence>MRRIIKFLSFTFLIICVISINAFAASTNDVPNEKRSNSEVFYSNNNYDLTLDTQSTTSDTFIDWGSSIAKIDIGLISVTGLTESYVTVDTIGYTLYVEKYENGSWRTIKTFSNRLNNSKKVSGNHTLSVASDYYYRVRSINYIIDNGIQTSKTSATDPLYVY</sequence>
<dbReference type="Proteomes" id="UP000239614">
    <property type="component" value="Unassembled WGS sequence"/>
</dbReference>
<dbReference type="AlphaFoldDB" id="A0A2T0ATJ8"/>
<organism evidence="2 3">
    <name type="scientific">Clostridium thermopalmarium DSM 5974</name>
    <dbReference type="NCBI Taxonomy" id="1121340"/>
    <lineage>
        <taxon>Bacteria</taxon>
        <taxon>Bacillati</taxon>
        <taxon>Bacillota</taxon>
        <taxon>Clostridia</taxon>
        <taxon>Eubacteriales</taxon>
        <taxon>Clostridiaceae</taxon>
        <taxon>Clostridium</taxon>
    </lineage>
</organism>
<accession>A0A2T0ATJ8</accession>
<reference evidence="2 3" key="1">
    <citation type="submission" date="2018-03" db="EMBL/GenBank/DDBJ databases">
        <title>Genome sequence of Clostridium thermopalmarium DSM 5974.</title>
        <authorList>
            <person name="Poehlein A."/>
            <person name="Daniel R."/>
        </authorList>
    </citation>
    <scope>NUCLEOTIDE SEQUENCE [LARGE SCALE GENOMIC DNA]</scope>
    <source>
        <strain evidence="2 3">DSM 5974</strain>
    </source>
</reference>